<reference evidence="2" key="1">
    <citation type="submission" date="2022-11" db="UniProtKB">
        <authorList>
            <consortium name="WormBaseParasite"/>
        </authorList>
    </citation>
    <scope>IDENTIFICATION</scope>
</reference>
<evidence type="ECO:0000313" key="2">
    <source>
        <dbReference type="WBParaSite" id="scaffold8522_cov205.g13146"/>
    </source>
</evidence>
<protein>
    <submittedName>
        <fullName evidence="2">Uncharacterized protein</fullName>
    </submittedName>
</protein>
<accession>A0A915N5K8</accession>
<dbReference type="WBParaSite" id="scaffold8522_cov205.g13146">
    <property type="protein sequence ID" value="scaffold8522_cov205.g13146"/>
    <property type="gene ID" value="scaffold8522_cov205.g13146"/>
</dbReference>
<name>A0A915N5K8_MELJA</name>
<keyword evidence="1" id="KW-1185">Reference proteome</keyword>
<organism evidence="1 2">
    <name type="scientific">Meloidogyne javanica</name>
    <name type="common">Root-knot nematode worm</name>
    <dbReference type="NCBI Taxonomy" id="6303"/>
    <lineage>
        <taxon>Eukaryota</taxon>
        <taxon>Metazoa</taxon>
        <taxon>Ecdysozoa</taxon>
        <taxon>Nematoda</taxon>
        <taxon>Chromadorea</taxon>
        <taxon>Rhabditida</taxon>
        <taxon>Tylenchina</taxon>
        <taxon>Tylenchomorpha</taxon>
        <taxon>Tylenchoidea</taxon>
        <taxon>Meloidogynidae</taxon>
        <taxon>Meloidogyninae</taxon>
        <taxon>Meloidogyne</taxon>
        <taxon>Meloidogyne incognita group</taxon>
    </lineage>
</organism>
<sequence length="162" mass="18913">MNMAKLRQILEFRRATKMPPLLPPKRSKKQDEGKRNNQREILDIHLKLREFIGTRKTENGGSSITTASELLNSGVGKKYFELPNVFAIEFQLERQQYLRLDICDLLETQNEAKSFGYCVFSVSELVCARNGKIQRKLINDETGQEIAEVIFTFYLLKYLYRE</sequence>
<evidence type="ECO:0000313" key="1">
    <source>
        <dbReference type="Proteomes" id="UP000887561"/>
    </source>
</evidence>
<dbReference type="Proteomes" id="UP000887561">
    <property type="component" value="Unplaced"/>
</dbReference>
<dbReference type="AlphaFoldDB" id="A0A915N5K8"/>
<proteinExistence type="predicted"/>